<feature type="transmembrane region" description="Helical" evidence="1">
    <location>
        <begin position="24"/>
        <end position="45"/>
    </location>
</feature>
<dbReference type="AlphaFoldDB" id="A0A975CPS9"/>
<evidence type="ECO:0000313" key="4">
    <source>
        <dbReference type="Proteomes" id="UP000663920"/>
    </source>
</evidence>
<keyword evidence="1" id="KW-1133">Transmembrane helix</keyword>
<gene>
    <name evidence="3" type="ORF">J3359_04320</name>
</gene>
<dbReference type="EMBL" id="CP071869">
    <property type="protein sequence ID" value="QTE23513.1"/>
    <property type="molecule type" value="Genomic_DNA"/>
</dbReference>
<accession>A0A975CPS9</accession>
<dbReference type="RefSeq" id="WP_208079520.1">
    <property type="nucleotide sequence ID" value="NZ_CP071869.1"/>
</dbReference>
<proteinExistence type="predicted"/>
<dbReference type="Pfam" id="PF13239">
    <property type="entry name" value="2TM"/>
    <property type="match status" value="1"/>
</dbReference>
<evidence type="ECO:0000313" key="3">
    <source>
        <dbReference type="EMBL" id="QTE23513.1"/>
    </source>
</evidence>
<dbReference type="InterPro" id="IPR025698">
    <property type="entry name" value="2TM_dom"/>
</dbReference>
<dbReference type="Proteomes" id="UP000663920">
    <property type="component" value="Chromosome"/>
</dbReference>
<evidence type="ECO:0000259" key="2">
    <source>
        <dbReference type="Pfam" id="PF13239"/>
    </source>
</evidence>
<keyword evidence="4" id="KW-1185">Reference proteome</keyword>
<sequence length="105" mass="12653">MEANNRLQEQKYIRAKKRVEELKGYYWHLVTYIIINLFLSGAQIIEGISENRTFETIFSDFGLYGVWIVWGIGLFFHTFKIFGFRFFLGNDWEEQKIKEIMNKNN</sequence>
<organism evidence="3 4">
    <name type="scientific">Polaribacter cellanae</name>
    <dbReference type="NCBI Taxonomy" id="2818493"/>
    <lineage>
        <taxon>Bacteria</taxon>
        <taxon>Pseudomonadati</taxon>
        <taxon>Bacteroidota</taxon>
        <taxon>Flavobacteriia</taxon>
        <taxon>Flavobacteriales</taxon>
        <taxon>Flavobacteriaceae</taxon>
    </lineage>
</organism>
<protein>
    <submittedName>
        <fullName evidence="3">2TM domain-containing protein</fullName>
    </submittedName>
</protein>
<feature type="domain" description="2TM" evidence="2">
    <location>
        <begin position="14"/>
        <end position="102"/>
    </location>
</feature>
<keyword evidence="1" id="KW-0812">Transmembrane</keyword>
<dbReference type="KEGG" id="pcea:J3359_04320"/>
<keyword evidence="1" id="KW-0472">Membrane</keyword>
<feature type="transmembrane region" description="Helical" evidence="1">
    <location>
        <begin position="65"/>
        <end position="88"/>
    </location>
</feature>
<name>A0A975CPS9_9FLAO</name>
<evidence type="ECO:0000256" key="1">
    <source>
        <dbReference type="SAM" id="Phobius"/>
    </source>
</evidence>
<reference evidence="3 4" key="1">
    <citation type="submission" date="2021-03" db="EMBL/GenBank/DDBJ databases">
        <title>Complete genome of Polaribacter_sp.SM13.</title>
        <authorList>
            <person name="Jeong S.W."/>
            <person name="Bae J.W."/>
        </authorList>
    </citation>
    <scope>NUCLEOTIDE SEQUENCE [LARGE SCALE GENOMIC DNA]</scope>
    <source>
        <strain evidence="3 4">SM13</strain>
    </source>
</reference>